<dbReference type="InterPro" id="IPR044674">
    <property type="entry name" value="EDEM1/2/3"/>
</dbReference>
<dbReference type="EMBL" id="LGRX02017774">
    <property type="protein sequence ID" value="KAK3260378.1"/>
    <property type="molecule type" value="Genomic_DNA"/>
</dbReference>
<dbReference type="InterPro" id="IPR001382">
    <property type="entry name" value="Glyco_hydro_47"/>
</dbReference>
<keyword evidence="6" id="KW-0479">Metal-binding</keyword>
<dbReference type="GO" id="GO:0016020">
    <property type="term" value="C:membrane"/>
    <property type="evidence" value="ECO:0007669"/>
    <property type="project" value="InterPro"/>
</dbReference>
<evidence type="ECO:0000256" key="4">
    <source>
        <dbReference type="ARBA" id="ARBA00023180"/>
    </source>
</evidence>
<dbReference type="InterPro" id="IPR012341">
    <property type="entry name" value="6hp_glycosidase-like_sf"/>
</dbReference>
<evidence type="ECO:0000256" key="6">
    <source>
        <dbReference type="PIRSR" id="PIRSR601382-2"/>
    </source>
</evidence>
<comment type="subcellular location">
    <subcellularLocation>
        <location evidence="1">Endoplasmic reticulum</location>
    </subcellularLocation>
</comment>
<evidence type="ECO:0000256" key="3">
    <source>
        <dbReference type="ARBA" id="ARBA00022824"/>
    </source>
</evidence>
<feature type="chain" id="PRO_5042094642" description="alpha-1,2-Mannosidase" evidence="8">
    <location>
        <begin position="19"/>
        <end position="560"/>
    </location>
</feature>
<dbReference type="GO" id="GO:0005975">
    <property type="term" value="P:carbohydrate metabolic process"/>
    <property type="evidence" value="ECO:0007669"/>
    <property type="project" value="InterPro"/>
</dbReference>
<dbReference type="AlphaFoldDB" id="A0AAE0FIL8"/>
<feature type="active site" evidence="5">
    <location>
        <position position="263"/>
    </location>
</feature>
<keyword evidence="3" id="KW-0256">Endoplasmic reticulum</keyword>
<dbReference type="PANTHER" id="PTHR45679:SF5">
    <property type="entry name" value="ER DEGRADATION-ENHANCING ALPHA-MANNOSIDASE-LIKE PROTEIN 1"/>
    <property type="match status" value="1"/>
</dbReference>
<reference evidence="9 10" key="1">
    <citation type="journal article" date="2015" name="Genome Biol. Evol.">
        <title>Comparative Genomics of a Bacterivorous Green Alga Reveals Evolutionary Causalities and Consequences of Phago-Mixotrophic Mode of Nutrition.</title>
        <authorList>
            <person name="Burns J.A."/>
            <person name="Paasch A."/>
            <person name="Narechania A."/>
            <person name="Kim E."/>
        </authorList>
    </citation>
    <scope>NUCLEOTIDE SEQUENCE [LARGE SCALE GENOMIC DNA]</scope>
    <source>
        <strain evidence="9 10">PLY_AMNH</strain>
    </source>
</reference>
<feature type="active site" description="Proton donor" evidence="5">
    <location>
        <position position="356"/>
    </location>
</feature>
<sequence>MFLNRCFCFLLLLPPNYTEYVEDHDMAQKAKEMFYHAYDAYMLYAFPHDELKPLSRTYTNSLGELGNLRGEHLSKTYNGVALTLIDSLSTLAVLGNSTEFAKAVQWISSEVNFDVDVRVNVFECNIRVLGGLLSAHQLASNRELGLMSEYDGGLLTLAFDLGKRLLPAFHKSPTGIPYAWVNLKHGVRKGETTETNTAGCGSLIIEMGVLSRLTGDERFEMAALRGLRKLWSLRSSHDLMGTSLNVSDGTWISLSGGIGAGGDSFYEYLMKSYILFGEDEYYDMFHDAYLAVLKHMKHGPWYHEANMNTARPTHLQFSSLQAFWPGLQVLAGDLKAAMETHEKFFGVWKEFGVLPERYLWKDKALHPTEKYYPLRPEFVESTYALYHATKDPRYRDMGRVVYESLQKFAKVNTGGYAAVKDVRRKSLEDHQHSFFLAETCKYLYLLFDDSFMSTDNYIFSTEGHPMPVRPRSSQHFFREDEDVCHGDGRSPAAGSSSGTNPLASKICPNLLGTGSSEARQLSTCHQEDRRLNHRCTTSRDCGVAADTCLPRSCSQHGFCY</sequence>
<dbReference type="PRINTS" id="PR00747">
    <property type="entry name" value="GLYHDRLASE47"/>
</dbReference>
<keyword evidence="7" id="KW-0378">Hydrolase</keyword>
<dbReference type="EC" id="3.2.1.-" evidence="7"/>
<comment type="cofactor">
    <cofactor evidence="6">
        <name>Ca(2+)</name>
        <dbReference type="ChEBI" id="CHEBI:29108"/>
    </cofactor>
</comment>
<evidence type="ECO:0000313" key="9">
    <source>
        <dbReference type="EMBL" id="KAK3260378.1"/>
    </source>
</evidence>
<feature type="active site" evidence="5">
    <location>
        <position position="377"/>
    </location>
</feature>
<dbReference type="SUPFAM" id="SSF48225">
    <property type="entry name" value="Seven-hairpin glycosidases"/>
    <property type="match status" value="1"/>
</dbReference>
<keyword evidence="10" id="KW-1185">Reference proteome</keyword>
<dbReference type="Pfam" id="PF01532">
    <property type="entry name" value="Glyco_hydro_47"/>
    <property type="match status" value="1"/>
</dbReference>
<organism evidence="9 10">
    <name type="scientific">Cymbomonas tetramitiformis</name>
    <dbReference type="NCBI Taxonomy" id="36881"/>
    <lineage>
        <taxon>Eukaryota</taxon>
        <taxon>Viridiplantae</taxon>
        <taxon>Chlorophyta</taxon>
        <taxon>Pyramimonadophyceae</taxon>
        <taxon>Pyramimonadales</taxon>
        <taxon>Pyramimonadaceae</taxon>
        <taxon>Cymbomonas</taxon>
    </lineage>
</organism>
<dbReference type="GO" id="GO:1904380">
    <property type="term" value="P:endoplasmic reticulum mannose trimming"/>
    <property type="evidence" value="ECO:0007669"/>
    <property type="project" value="InterPro"/>
</dbReference>
<keyword evidence="7" id="KW-0326">Glycosidase</keyword>
<evidence type="ECO:0000256" key="5">
    <source>
        <dbReference type="PIRSR" id="PIRSR601382-1"/>
    </source>
</evidence>
<proteinExistence type="inferred from homology"/>
<feature type="active site" description="Proton donor" evidence="5">
    <location>
        <position position="123"/>
    </location>
</feature>
<dbReference type="PANTHER" id="PTHR45679">
    <property type="entry name" value="ER DEGRADATION-ENHANCING ALPHA-MANNOSIDASE-LIKE PROTEIN 2"/>
    <property type="match status" value="1"/>
</dbReference>
<evidence type="ECO:0000256" key="7">
    <source>
        <dbReference type="RuleBase" id="RU361193"/>
    </source>
</evidence>
<comment type="caution">
    <text evidence="9">The sequence shown here is derived from an EMBL/GenBank/DDBJ whole genome shotgun (WGS) entry which is preliminary data.</text>
</comment>
<dbReference type="Proteomes" id="UP001190700">
    <property type="component" value="Unassembled WGS sequence"/>
</dbReference>
<dbReference type="GO" id="GO:0044322">
    <property type="term" value="C:endoplasmic reticulum quality control compartment"/>
    <property type="evidence" value="ECO:0007669"/>
    <property type="project" value="GOC"/>
</dbReference>
<dbReference type="GO" id="GO:0005509">
    <property type="term" value="F:calcium ion binding"/>
    <property type="evidence" value="ECO:0007669"/>
    <property type="project" value="InterPro"/>
</dbReference>
<evidence type="ECO:0000313" key="10">
    <source>
        <dbReference type="Proteomes" id="UP001190700"/>
    </source>
</evidence>
<gene>
    <name evidence="9" type="ORF">CYMTET_30660</name>
</gene>
<evidence type="ECO:0000256" key="1">
    <source>
        <dbReference type="ARBA" id="ARBA00004240"/>
    </source>
</evidence>
<name>A0AAE0FIL8_9CHLO</name>
<dbReference type="GO" id="GO:0004571">
    <property type="term" value="F:mannosyl-oligosaccharide 1,2-alpha-mannosidase activity"/>
    <property type="evidence" value="ECO:0007669"/>
    <property type="project" value="InterPro"/>
</dbReference>
<keyword evidence="8" id="KW-0732">Signal</keyword>
<keyword evidence="6" id="KW-0106">Calcium</keyword>
<keyword evidence="4" id="KW-0325">Glycoprotein</keyword>
<evidence type="ECO:0000256" key="2">
    <source>
        <dbReference type="ARBA" id="ARBA00007658"/>
    </source>
</evidence>
<evidence type="ECO:0000256" key="8">
    <source>
        <dbReference type="SAM" id="SignalP"/>
    </source>
</evidence>
<comment type="similarity">
    <text evidence="2 7">Belongs to the glycosyl hydrolase 47 family.</text>
</comment>
<feature type="signal peptide" evidence="8">
    <location>
        <begin position="1"/>
        <end position="18"/>
    </location>
</feature>
<feature type="binding site" evidence="6">
    <location>
        <position position="461"/>
    </location>
    <ligand>
        <name>Ca(2+)</name>
        <dbReference type="ChEBI" id="CHEBI:29108"/>
    </ligand>
</feature>
<dbReference type="Gene3D" id="1.50.10.10">
    <property type="match status" value="1"/>
</dbReference>
<protein>
    <recommendedName>
        <fullName evidence="7">alpha-1,2-Mannosidase</fullName>
        <ecNumber evidence="7">3.2.1.-</ecNumber>
    </recommendedName>
</protein>
<dbReference type="InterPro" id="IPR036026">
    <property type="entry name" value="Seven-hairpin_glycosidases"/>
</dbReference>
<accession>A0AAE0FIL8</accession>